<proteinExistence type="predicted"/>
<dbReference type="Pfam" id="PF18765">
    <property type="entry name" value="Polbeta"/>
    <property type="match status" value="1"/>
</dbReference>
<reference evidence="4 5" key="1">
    <citation type="submission" date="2010-05" db="EMBL/GenBank/DDBJ databases">
        <title>Complete sequence of Thermoanaerobacter mathranii subsp. mathranii mathranii str. A3.</title>
        <authorList>
            <consortium name="US DOE Joint Genome Institute"/>
            <person name="Lucas S."/>
            <person name="Copeland A."/>
            <person name="Lapidus A."/>
            <person name="Cheng J.-F."/>
            <person name="Bruce D."/>
            <person name="Goodwin L."/>
            <person name="Pitluck S."/>
            <person name="Held B."/>
            <person name="Detter J.C."/>
            <person name="Han C."/>
            <person name="Tapia R."/>
            <person name="Land M."/>
            <person name="Hauser L."/>
            <person name="Kyrpides N."/>
            <person name="Mikhailova N."/>
            <person name="Zhou J."/>
            <person name="Hemme C."/>
            <person name="Woyke T."/>
        </authorList>
    </citation>
    <scope>NUCLEOTIDE SEQUENCE [LARGE SCALE GENOMIC DNA]</scope>
    <source>
        <strain evidence="4 5">A3</strain>
    </source>
</reference>
<dbReference type="SUPFAM" id="SSF81301">
    <property type="entry name" value="Nucleotidyltransferase"/>
    <property type="match status" value="1"/>
</dbReference>
<dbReference type="InterPro" id="IPR007522">
    <property type="entry name" value="CRISPR-assoc_prot_TM1795"/>
</dbReference>
<evidence type="ECO:0000259" key="3">
    <source>
        <dbReference type="Pfam" id="PF18765"/>
    </source>
</evidence>
<dbReference type="InterPro" id="IPR043519">
    <property type="entry name" value="NT_sf"/>
</dbReference>
<dbReference type="Gene3D" id="3.30.460.10">
    <property type="entry name" value="Beta Polymerase, domain 2"/>
    <property type="match status" value="1"/>
</dbReference>
<evidence type="ECO:0000313" key="4">
    <source>
        <dbReference type="EMBL" id="ADH60486.1"/>
    </source>
</evidence>
<dbReference type="NCBIfam" id="TIGR01894">
    <property type="entry name" value="cas_TM1795_cmr1"/>
    <property type="match status" value="1"/>
</dbReference>
<keyword evidence="5" id="KW-1185">Reference proteome</keyword>
<dbReference type="InterPro" id="IPR005537">
    <property type="entry name" value="RAMP_III_fam"/>
</dbReference>
<feature type="domain" description="CRISPR type III-associated protein" evidence="2">
    <location>
        <begin position="22"/>
        <end position="170"/>
    </location>
</feature>
<evidence type="ECO:0000256" key="1">
    <source>
        <dbReference type="ARBA" id="ARBA00023118"/>
    </source>
</evidence>
<keyword evidence="1" id="KW-0051">Antiviral defense</keyword>
<protein>
    <submittedName>
        <fullName evidence="4">CRISPR-associated RAMP protein, Cmr1 family</fullName>
    </submittedName>
</protein>
<dbReference type="EMBL" id="CP002032">
    <property type="protein sequence ID" value="ADH60486.1"/>
    <property type="molecule type" value="Genomic_DNA"/>
</dbReference>
<dbReference type="RefSeq" id="WP_013150026.1">
    <property type="nucleotide sequence ID" value="NC_014209.1"/>
</dbReference>
<dbReference type="Proteomes" id="UP000002064">
    <property type="component" value="Chromosome"/>
</dbReference>
<dbReference type="InterPro" id="IPR041633">
    <property type="entry name" value="Polbeta"/>
</dbReference>
<name>A0ABN3Z317_THEM3</name>
<gene>
    <name evidence="4" type="ordered locus">Tmath_0745</name>
</gene>
<evidence type="ECO:0000259" key="2">
    <source>
        <dbReference type="Pfam" id="PF03787"/>
    </source>
</evidence>
<organism evidence="4 5">
    <name type="scientific">Thermoanaerobacter mathranii subsp. mathranii (strain DSM 11426 / CCUG 53645 / CIP 108742 / A3)</name>
    <dbReference type="NCBI Taxonomy" id="583358"/>
    <lineage>
        <taxon>Bacteria</taxon>
        <taxon>Bacillati</taxon>
        <taxon>Bacillota</taxon>
        <taxon>Clostridia</taxon>
        <taxon>Thermoanaerobacterales</taxon>
        <taxon>Thermoanaerobacteraceae</taxon>
        <taxon>Thermoanaerobacter</taxon>
    </lineage>
</organism>
<sequence>MRSFLVRSVRKKGIEVYKARLKCEVITPVFMAGADGRTPELRPSEFKGMMRFWWRAVKAEDDIAKLKKEENGIFGGTGEGEGKSKVTVKVFCDKIFWEKALRVKEAGIKYLLYSTILPNRERGYIKEGSTFYIEISTFEEKYLNHALASLWFAIYFGGFGIRNRRGGGNIIVTEVDEHVSIDFIPKGKNSDEVAEWLVKNFEIAKKIINGSDKTYFASKYSNLSISRLIISNIGFTSWKDALNDIGTIFKNFRVRTEGQVFESAVFGLPVRHRSGGTVIGVKIEKKSKEKFQRRTSPIIIKLIKVEGKYYWSVIRLAGQFLPEGAVLKFNDKTQKPEYALIEEFWAQLKERGEEKILSIPDSMKEIVDKIKENIDPEKIYLYGSRARGDFNKKSDIDIAVESDKSVEAMDMIGPFDIVNLKKVNKEFREKIYREGVLLYERKG</sequence>
<accession>A0ABN3Z317</accession>
<feature type="domain" description="Polymerase beta nucleotidyltransferase" evidence="3">
    <location>
        <begin position="364"/>
        <end position="442"/>
    </location>
</feature>
<dbReference type="Pfam" id="PF03787">
    <property type="entry name" value="RAMPs"/>
    <property type="match status" value="1"/>
</dbReference>
<evidence type="ECO:0000313" key="5">
    <source>
        <dbReference type="Proteomes" id="UP000002064"/>
    </source>
</evidence>
<dbReference type="CDD" id="cd05403">
    <property type="entry name" value="NT_KNTase_like"/>
    <property type="match status" value="1"/>
</dbReference>